<dbReference type="Proteomes" id="UP001172155">
    <property type="component" value="Unassembled WGS sequence"/>
</dbReference>
<dbReference type="AlphaFoldDB" id="A0AA40EVP5"/>
<dbReference type="PANTHER" id="PTHR11177:SF228">
    <property type="entry name" value="CHITINASE"/>
    <property type="match status" value="1"/>
</dbReference>
<dbReference type="GO" id="GO:0005576">
    <property type="term" value="C:extracellular region"/>
    <property type="evidence" value="ECO:0007669"/>
    <property type="project" value="TreeGrafter"/>
</dbReference>
<evidence type="ECO:0000313" key="5">
    <source>
        <dbReference type="Proteomes" id="UP001172155"/>
    </source>
</evidence>
<evidence type="ECO:0000256" key="2">
    <source>
        <dbReference type="ARBA" id="ARBA00012729"/>
    </source>
</evidence>
<reference evidence="4" key="1">
    <citation type="submission" date="2023-06" db="EMBL/GenBank/DDBJ databases">
        <title>Genome-scale phylogeny and comparative genomics of the fungal order Sordariales.</title>
        <authorList>
            <consortium name="Lawrence Berkeley National Laboratory"/>
            <person name="Hensen N."/>
            <person name="Bonometti L."/>
            <person name="Westerberg I."/>
            <person name="Brannstrom I.O."/>
            <person name="Guillou S."/>
            <person name="Cros-Aarteil S."/>
            <person name="Calhoun S."/>
            <person name="Haridas S."/>
            <person name="Kuo A."/>
            <person name="Mondo S."/>
            <person name="Pangilinan J."/>
            <person name="Riley R."/>
            <person name="LaButti K."/>
            <person name="Andreopoulos B."/>
            <person name="Lipzen A."/>
            <person name="Chen C."/>
            <person name="Yanf M."/>
            <person name="Daum C."/>
            <person name="Ng V."/>
            <person name="Clum A."/>
            <person name="Steindorff A."/>
            <person name="Ohm R."/>
            <person name="Martin F."/>
            <person name="Silar P."/>
            <person name="Natvig D."/>
            <person name="Lalanne C."/>
            <person name="Gautier V."/>
            <person name="Ament-velasquez S.L."/>
            <person name="Kruys A."/>
            <person name="Hutchinson M.I."/>
            <person name="Powell A.J."/>
            <person name="Barry K."/>
            <person name="Miller A.N."/>
            <person name="Grigoriev I.V."/>
            <person name="Debuchy R."/>
            <person name="Gladieux P."/>
            <person name="Thoren M.H."/>
            <person name="Johannesson H."/>
        </authorList>
    </citation>
    <scope>NUCLEOTIDE SEQUENCE</scope>
    <source>
        <strain evidence="4">SMH3187-1</strain>
    </source>
</reference>
<keyword evidence="4" id="KW-0378">Hydrolase</keyword>
<comment type="similarity">
    <text evidence="1">Belongs to the glycosyl hydrolase 18 family. Chitinase class V subfamily.</text>
</comment>
<dbReference type="SMART" id="SM00636">
    <property type="entry name" value="Glyco_18"/>
    <property type="match status" value="1"/>
</dbReference>
<comment type="caution">
    <text evidence="4">The sequence shown here is derived from an EMBL/GenBank/DDBJ whole genome shotgun (WGS) entry which is preliminary data.</text>
</comment>
<dbReference type="Pfam" id="PF00704">
    <property type="entry name" value="Glyco_hydro_18"/>
    <property type="match status" value="1"/>
</dbReference>
<name>A0AA40EVP5_9PEZI</name>
<gene>
    <name evidence="4" type="ORF">B0T18DRAFT_326576</name>
</gene>
<dbReference type="Gene3D" id="3.10.50.10">
    <property type="match status" value="1"/>
</dbReference>
<dbReference type="EMBL" id="JAUKUD010000004">
    <property type="protein sequence ID" value="KAK0746425.1"/>
    <property type="molecule type" value="Genomic_DNA"/>
</dbReference>
<proteinExistence type="inferred from homology"/>
<dbReference type="InterPro" id="IPR017853">
    <property type="entry name" value="GH"/>
</dbReference>
<evidence type="ECO:0000259" key="3">
    <source>
        <dbReference type="PROSITE" id="PS51910"/>
    </source>
</evidence>
<evidence type="ECO:0000313" key="4">
    <source>
        <dbReference type="EMBL" id="KAK0746425.1"/>
    </source>
</evidence>
<accession>A0AA40EVP5</accession>
<dbReference type="GO" id="GO:0008061">
    <property type="term" value="F:chitin binding"/>
    <property type="evidence" value="ECO:0007669"/>
    <property type="project" value="InterPro"/>
</dbReference>
<protein>
    <recommendedName>
        <fullName evidence="2">chitinase</fullName>
        <ecNumber evidence="2">3.2.1.14</ecNumber>
    </recommendedName>
</protein>
<dbReference type="InterPro" id="IPR001223">
    <property type="entry name" value="Glyco_hydro18_cat"/>
</dbReference>
<dbReference type="PROSITE" id="PS51910">
    <property type="entry name" value="GH18_2"/>
    <property type="match status" value="1"/>
</dbReference>
<dbReference type="PANTHER" id="PTHR11177">
    <property type="entry name" value="CHITINASE"/>
    <property type="match status" value="1"/>
</dbReference>
<evidence type="ECO:0000256" key="1">
    <source>
        <dbReference type="ARBA" id="ARBA00008682"/>
    </source>
</evidence>
<organism evidence="4 5">
    <name type="scientific">Schizothecium vesticola</name>
    <dbReference type="NCBI Taxonomy" id="314040"/>
    <lineage>
        <taxon>Eukaryota</taxon>
        <taxon>Fungi</taxon>
        <taxon>Dikarya</taxon>
        <taxon>Ascomycota</taxon>
        <taxon>Pezizomycotina</taxon>
        <taxon>Sordariomycetes</taxon>
        <taxon>Sordariomycetidae</taxon>
        <taxon>Sordariales</taxon>
        <taxon>Schizotheciaceae</taxon>
        <taxon>Schizothecium</taxon>
    </lineage>
</organism>
<dbReference type="GO" id="GO:0006032">
    <property type="term" value="P:chitin catabolic process"/>
    <property type="evidence" value="ECO:0007669"/>
    <property type="project" value="TreeGrafter"/>
</dbReference>
<dbReference type="SUPFAM" id="SSF51445">
    <property type="entry name" value="(Trans)glycosidases"/>
    <property type="match status" value="1"/>
</dbReference>
<dbReference type="SUPFAM" id="SSF54556">
    <property type="entry name" value="Chitinase insertion domain"/>
    <property type="match status" value="1"/>
</dbReference>
<dbReference type="EC" id="3.2.1.14" evidence="2"/>
<dbReference type="FunFam" id="3.10.50.10:FF:000009">
    <property type="entry name" value="CTS2p putative chitinase"/>
    <property type="match status" value="1"/>
</dbReference>
<dbReference type="InterPro" id="IPR050314">
    <property type="entry name" value="Glycosyl_Hydrlase_18"/>
</dbReference>
<dbReference type="InterPro" id="IPR029070">
    <property type="entry name" value="Chitinase_insertion_sf"/>
</dbReference>
<dbReference type="GO" id="GO:0008843">
    <property type="term" value="F:endochitinase activity"/>
    <property type="evidence" value="ECO:0007669"/>
    <property type="project" value="UniProtKB-EC"/>
</dbReference>
<feature type="domain" description="GH18" evidence="3">
    <location>
        <begin position="21"/>
        <end position="359"/>
    </location>
</feature>
<sequence>MLGSPSSSRKSRMSSASNVMYTNAVYWPNHRVYNGDTPGTLNFGCINRVYYAFANVMLDGGVFLSDEWADAAAPCDGFQGALGSLMHLKQRHPHLQVILSVGGGASADTFPVVASSTILRDNFGRSVRGLVEASGLDGIDIVWEYPCTPAQGADFLALLAATRLHLPEDRFLVTAALPATRQILQNIDLRRSAEYIDAFNLNAYDFYGPWTSKGGHHAQLYSMHKDEPSGTSAVQFMMASGVPGKKILLGIPLFGRSFLHVSGPGHKNRGCGGEDGSFEYNTLPRRGTKEQVDKRACAAQCVGADGGFVTYDNPETVRMKATFCKQKGLGGLSYWCAPSDSKDSKRSLIAAGFRTLHSS</sequence>
<dbReference type="Gene3D" id="3.20.20.80">
    <property type="entry name" value="Glycosidases"/>
    <property type="match status" value="1"/>
</dbReference>
<keyword evidence="5" id="KW-1185">Reference proteome</keyword>
<dbReference type="GO" id="GO:0005975">
    <property type="term" value="P:carbohydrate metabolic process"/>
    <property type="evidence" value="ECO:0007669"/>
    <property type="project" value="InterPro"/>
</dbReference>
<dbReference type="InterPro" id="IPR011583">
    <property type="entry name" value="Chitinase_II/V-like_cat"/>
</dbReference>